<feature type="compositionally biased region" description="Basic residues" evidence="2">
    <location>
        <begin position="62"/>
        <end position="71"/>
    </location>
</feature>
<feature type="coiled-coil region" evidence="1">
    <location>
        <begin position="825"/>
        <end position="852"/>
    </location>
</feature>
<dbReference type="EMBL" id="JARJCN010000052">
    <property type="protein sequence ID" value="KAJ7080892.1"/>
    <property type="molecule type" value="Genomic_DNA"/>
</dbReference>
<keyword evidence="1" id="KW-0175">Coiled coil</keyword>
<feature type="compositionally biased region" description="Basic and acidic residues" evidence="2">
    <location>
        <begin position="1001"/>
        <end position="1011"/>
    </location>
</feature>
<evidence type="ECO:0000256" key="1">
    <source>
        <dbReference type="SAM" id="Coils"/>
    </source>
</evidence>
<reference evidence="3" key="1">
    <citation type="submission" date="2023-03" db="EMBL/GenBank/DDBJ databases">
        <title>Massive genome expansion in bonnet fungi (Mycena s.s.) driven by repeated elements and novel gene families across ecological guilds.</title>
        <authorList>
            <consortium name="Lawrence Berkeley National Laboratory"/>
            <person name="Harder C.B."/>
            <person name="Miyauchi S."/>
            <person name="Viragh M."/>
            <person name="Kuo A."/>
            <person name="Thoen E."/>
            <person name="Andreopoulos B."/>
            <person name="Lu D."/>
            <person name="Skrede I."/>
            <person name="Drula E."/>
            <person name="Henrissat B."/>
            <person name="Morin E."/>
            <person name="Kohler A."/>
            <person name="Barry K."/>
            <person name="LaButti K."/>
            <person name="Morin E."/>
            <person name="Salamov A."/>
            <person name="Lipzen A."/>
            <person name="Mereny Z."/>
            <person name="Hegedus B."/>
            <person name="Baldrian P."/>
            <person name="Stursova M."/>
            <person name="Weitz H."/>
            <person name="Taylor A."/>
            <person name="Grigoriev I.V."/>
            <person name="Nagy L.G."/>
            <person name="Martin F."/>
            <person name="Kauserud H."/>
        </authorList>
    </citation>
    <scope>NUCLEOTIDE SEQUENCE</scope>
    <source>
        <strain evidence="3">CBHHK173m</strain>
    </source>
</reference>
<evidence type="ECO:0000313" key="3">
    <source>
        <dbReference type="EMBL" id="KAJ7080892.1"/>
    </source>
</evidence>
<comment type="caution">
    <text evidence="3">The sequence shown here is derived from an EMBL/GenBank/DDBJ whole genome shotgun (WGS) entry which is preliminary data.</text>
</comment>
<accession>A0AAD6U0T2</accession>
<evidence type="ECO:0000256" key="2">
    <source>
        <dbReference type="SAM" id="MobiDB-lite"/>
    </source>
</evidence>
<organism evidence="3 4">
    <name type="scientific">Mycena belliarum</name>
    <dbReference type="NCBI Taxonomy" id="1033014"/>
    <lineage>
        <taxon>Eukaryota</taxon>
        <taxon>Fungi</taxon>
        <taxon>Dikarya</taxon>
        <taxon>Basidiomycota</taxon>
        <taxon>Agaricomycotina</taxon>
        <taxon>Agaricomycetes</taxon>
        <taxon>Agaricomycetidae</taxon>
        <taxon>Agaricales</taxon>
        <taxon>Marasmiineae</taxon>
        <taxon>Mycenaceae</taxon>
        <taxon>Mycena</taxon>
    </lineage>
</organism>
<feature type="coiled-coil region" evidence="1">
    <location>
        <begin position="100"/>
        <end position="127"/>
    </location>
</feature>
<protein>
    <submittedName>
        <fullName evidence="3">Uncharacterized protein</fullName>
    </submittedName>
</protein>
<dbReference type="Proteomes" id="UP001222325">
    <property type="component" value="Unassembled WGS sequence"/>
</dbReference>
<dbReference type="AlphaFoldDB" id="A0AAD6U0T2"/>
<feature type="region of interest" description="Disordered" evidence="2">
    <location>
        <begin position="899"/>
        <end position="931"/>
    </location>
</feature>
<proteinExistence type="predicted"/>
<keyword evidence="4" id="KW-1185">Reference proteome</keyword>
<evidence type="ECO:0000313" key="4">
    <source>
        <dbReference type="Proteomes" id="UP001222325"/>
    </source>
</evidence>
<gene>
    <name evidence="3" type="ORF">B0H15DRAFT_953240</name>
</gene>
<name>A0AAD6U0T2_9AGAR</name>
<feature type="region of interest" description="Disordered" evidence="2">
    <location>
        <begin position="1001"/>
        <end position="1039"/>
    </location>
</feature>
<feature type="region of interest" description="Disordered" evidence="2">
    <location>
        <begin position="44"/>
        <end position="86"/>
    </location>
</feature>
<sequence length="1039" mass="113795">MSMCDVTVTHRVKYCAVDIFRRAFAPGHPPGHWEVKGYFAEKERAPGTPSSMATGEWPRAGSSKKAKKRSPAQKLQSKKLTQKENIPPVPIVAKSAPKPVVDHRHELDKAKRKIRHLTKKNQTISDENSGLKITSKTRELAFQKARLSYTAGLLRAKAAASLAADGLSKADQKLLAVNNTNTELKGTVRALQKRMDRSVGVLSRAVDRAWKKPLVRRITQRGIFTVEARKIARTMAAAGCSRGSIGPLLRRVAEIFGIKVDREMSRRTAGRVILEGGVATKMQVQFELARNPGITISADSTSNCGINFESAHIACRVPDYASGSTHVDPKSQPKLRLTGVHSTVDHSSADLNGMCGDHVSAEKGTAKGTEGLKHEAVVEDLSEKALVSKSMSELVLYLSVWNAKKIAEAGGTDAWDRLSELEKAERDAKLMKEIVEVLGKAAYSALSPEERRKLDLFIWAGCCMHKDLNSFRGGNAEMMLEYPHIPGAVPPIILANKGNAAILKELLEPGSEKYDNLTELQQKAFESSTRGAIKTCAIAGMIFNNKDGKKGQGDKHVDFMTAHLGKPQKRFPGTHNSRFSSSALAAAELIKNLSIYSPALTNVENDLRLAIRDPATLTELVVVILYYQSVGHPYMRVVRGPGTENTNVLDLGPLHVEVCSHIRTMIDDPSLIMGSDTSHLTGSLDGQLWEDPEAMNAALALVPTLPHVREILLAFLRGALATWIRFSAEFAPGGLIDLASATEKEAAWMPSTNDANEGALGSYRVRMRDKPSMSLHQYNAEAMYWRNDTQLFMDVVFEMPDHLFVMREARQVDASGCEAAWRQELVDFRVRLAKLKEDREQAKQQKVKEDREKILATPLLRFVANIYARGMTIPKITAQLDVLRLRGVPDILPNNVYEAGTDVKPEDPPPTTVSVRPATPGIMHTTNIPPVTRRPRGFDVLRTLLTVAAAATTASLFTSSGSMLFLPHAVPAPSPPSTSTSSTRRTPWSVVPVFKLGVDASRAHRLPDPRTRLAPPSSKDAAVRPTSSAHLPPAIPQPN</sequence>